<dbReference type="OMA" id="NTRITYC"/>
<sequence length="150" mass="15648">MQFFTLANFFVSLAAMAVVGRASPTPEPASAAIWTDAEFDHWLATTDAKITYYGNTSSNALAPRAALNTRITYCSSRIGNVCGGACTVYDGGAACLNAPDTVCLAATQNVGFCSSPGCVGDCTQLTDCIMFLEGGFCFTPDTKSILVSPL</sequence>
<dbReference type="AlphaFoldDB" id="A0A2H3D2S0"/>
<keyword evidence="3" id="KW-1185">Reference proteome</keyword>
<keyword evidence="1" id="KW-0732">Signal</keyword>
<reference evidence="3" key="1">
    <citation type="journal article" date="2017" name="Nat. Ecol. Evol.">
        <title>Genome expansion and lineage-specific genetic innovations in the forest pathogenic fungi Armillaria.</title>
        <authorList>
            <person name="Sipos G."/>
            <person name="Prasanna A.N."/>
            <person name="Walter M.C."/>
            <person name="O'Connor E."/>
            <person name="Balint B."/>
            <person name="Krizsan K."/>
            <person name="Kiss B."/>
            <person name="Hess J."/>
            <person name="Varga T."/>
            <person name="Slot J."/>
            <person name="Riley R."/>
            <person name="Boka B."/>
            <person name="Rigling D."/>
            <person name="Barry K."/>
            <person name="Lee J."/>
            <person name="Mihaltcheva S."/>
            <person name="LaButti K."/>
            <person name="Lipzen A."/>
            <person name="Waldron R."/>
            <person name="Moloney N.M."/>
            <person name="Sperisen C."/>
            <person name="Kredics L."/>
            <person name="Vagvoelgyi C."/>
            <person name="Patrignani A."/>
            <person name="Fitzpatrick D."/>
            <person name="Nagy I."/>
            <person name="Doyle S."/>
            <person name="Anderson J.B."/>
            <person name="Grigoriev I.V."/>
            <person name="Gueldener U."/>
            <person name="Muensterkoetter M."/>
            <person name="Nagy L.G."/>
        </authorList>
    </citation>
    <scope>NUCLEOTIDE SEQUENCE [LARGE SCALE GENOMIC DNA]</scope>
    <source>
        <strain evidence="3">Ar21-2</strain>
    </source>
</reference>
<protein>
    <submittedName>
        <fullName evidence="2">Uncharacterized protein</fullName>
    </submittedName>
</protein>
<evidence type="ECO:0000313" key="2">
    <source>
        <dbReference type="EMBL" id="PBK85712.1"/>
    </source>
</evidence>
<name>A0A2H3D2S0_ARMGA</name>
<dbReference type="OrthoDB" id="2985022at2759"/>
<evidence type="ECO:0000313" key="3">
    <source>
        <dbReference type="Proteomes" id="UP000217790"/>
    </source>
</evidence>
<dbReference type="Proteomes" id="UP000217790">
    <property type="component" value="Unassembled WGS sequence"/>
</dbReference>
<feature type="chain" id="PRO_5013897535" evidence="1">
    <location>
        <begin position="23"/>
        <end position="150"/>
    </location>
</feature>
<gene>
    <name evidence="2" type="ORF">ARMGADRAFT_1048012</name>
</gene>
<dbReference type="InParanoid" id="A0A2H3D2S0"/>
<feature type="signal peptide" evidence="1">
    <location>
        <begin position="1"/>
        <end position="22"/>
    </location>
</feature>
<evidence type="ECO:0000256" key="1">
    <source>
        <dbReference type="SAM" id="SignalP"/>
    </source>
</evidence>
<accession>A0A2H3D2S0</accession>
<dbReference type="EMBL" id="KZ293689">
    <property type="protein sequence ID" value="PBK85712.1"/>
    <property type="molecule type" value="Genomic_DNA"/>
</dbReference>
<organism evidence="2 3">
    <name type="scientific">Armillaria gallica</name>
    <name type="common">Bulbous honey fungus</name>
    <name type="synonym">Armillaria bulbosa</name>
    <dbReference type="NCBI Taxonomy" id="47427"/>
    <lineage>
        <taxon>Eukaryota</taxon>
        <taxon>Fungi</taxon>
        <taxon>Dikarya</taxon>
        <taxon>Basidiomycota</taxon>
        <taxon>Agaricomycotina</taxon>
        <taxon>Agaricomycetes</taxon>
        <taxon>Agaricomycetidae</taxon>
        <taxon>Agaricales</taxon>
        <taxon>Marasmiineae</taxon>
        <taxon>Physalacriaceae</taxon>
        <taxon>Armillaria</taxon>
    </lineage>
</organism>
<proteinExistence type="predicted"/>